<evidence type="ECO:0000256" key="6">
    <source>
        <dbReference type="ARBA" id="ARBA00023136"/>
    </source>
</evidence>
<feature type="transmembrane region" description="Helical" evidence="9">
    <location>
        <begin position="197"/>
        <end position="215"/>
    </location>
</feature>
<feature type="compositionally biased region" description="Low complexity" evidence="8">
    <location>
        <begin position="391"/>
        <end position="402"/>
    </location>
</feature>
<dbReference type="GO" id="GO:0016758">
    <property type="term" value="F:hexosyltransferase activity"/>
    <property type="evidence" value="ECO:0007669"/>
    <property type="project" value="InterPro"/>
</dbReference>
<protein>
    <submittedName>
        <fullName evidence="10">DUF2029 domain-containing protein</fullName>
    </submittedName>
</protein>
<accession>A0A3S9MC94</accession>
<evidence type="ECO:0000256" key="7">
    <source>
        <dbReference type="ARBA" id="ARBA00024033"/>
    </source>
</evidence>
<keyword evidence="2" id="KW-1003">Cell membrane</keyword>
<evidence type="ECO:0000256" key="3">
    <source>
        <dbReference type="ARBA" id="ARBA00022679"/>
    </source>
</evidence>
<dbReference type="RefSeq" id="WP_126394282.1">
    <property type="nucleotide sequence ID" value="NZ_CP034539.1"/>
</dbReference>
<evidence type="ECO:0000313" key="11">
    <source>
        <dbReference type="Proteomes" id="UP000280298"/>
    </source>
</evidence>
<feature type="transmembrane region" description="Helical" evidence="9">
    <location>
        <begin position="91"/>
        <end position="108"/>
    </location>
</feature>
<feature type="transmembrane region" description="Helical" evidence="9">
    <location>
        <begin position="12"/>
        <end position="33"/>
    </location>
</feature>
<feature type="transmembrane region" description="Helical" evidence="9">
    <location>
        <begin position="164"/>
        <end position="190"/>
    </location>
</feature>
<organism evidence="10 11">
    <name type="scientific">Streptomyces cyaneochromogenes</name>
    <dbReference type="NCBI Taxonomy" id="2496836"/>
    <lineage>
        <taxon>Bacteria</taxon>
        <taxon>Bacillati</taxon>
        <taxon>Actinomycetota</taxon>
        <taxon>Actinomycetes</taxon>
        <taxon>Kitasatosporales</taxon>
        <taxon>Streptomycetaceae</taxon>
        <taxon>Streptomyces</taxon>
    </lineage>
</organism>
<dbReference type="AlphaFoldDB" id="A0A3S9MC94"/>
<comment type="similarity">
    <text evidence="7">Belongs to the glycosyltransferase 87 family.</text>
</comment>
<evidence type="ECO:0000256" key="2">
    <source>
        <dbReference type="ARBA" id="ARBA00022475"/>
    </source>
</evidence>
<dbReference type="OrthoDB" id="4337307at2"/>
<evidence type="ECO:0000313" key="10">
    <source>
        <dbReference type="EMBL" id="AZQ36796.1"/>
    </source>
</evidence>
<dbReference type="InterPro" id="IPR018584">
    <property type="entry name" value="GT87"/>
</dbReference>
<evidence type="ECO:0000256" key="5">
    <source>
        <dbReference type="ARBA" id="ARBA00022989"/>
    </source>
</evidence>
<evidence type="ECO:0000256" key="1">
    <source>
        <dbReference type="ARBA" id="ARBA00004651"/>
    </source>
</evidence>
<name>A0A3S9MC94_9ACTN</name>
<feature type="transmembrane region" description="Helical" evidence="9">
    <location>
        <begin position="120"/>
        <end position="144"/>
    </location>
</feature>
<feature type="region of interest" description="Disordered" evidence="8">
    <location>
        <begin position="389"/>
        <end position="444"/>
    </location>
</feature>
<evidence type="ECO:0000256" key="9">
    <source>
        <dbReference type="SAM" id="Phobius"/>
    </source>
</evidence>
<comment type="subcellular location">
    <subcellularLocation>
        <location evidence="1">Cell membrane</location>
        <topology evidence="1">Multi-pass membrane protein</topology>
    </subcellularLocation>
</comment>
<dbReference type="EMBL" id="CP034539">
    <property type="protein sequence ID" value="AZQ36796.1"/>
    <property type="molecule type" value="Genomic_DNA"/>
</dbReference>
<evidence type="ECO:0000256" key="4">
    <source>
        <dbReference type="ARBA" id="ARBA00022692"/>
    </source>
</evidence>
<gene>
    <name evidence="10" type="ORF">EJ357_27875</name>
</gene>
<proteinExistence type="inferred from homology"/>
<dbReference type="KEGG" id="scya:EJ357_27875"/>
<keyword evidence="6 9" id="KW-0472">Membrane</keyword>
<dbReference type="Pfam" id="PF09594">
    <property type="entry name" value="GT87"/>
    <property type="match status" value="1"/>
</dbReference>
<dbReference type="Proteomes" id="UP000280298">
    <property type="component" value="Chromosome"/>
</dbReference>
<dbReference type="GO" id="GO:0005886">
    <property type="term" value="C:plasma membrane"/>
    <property type="evidence" value="ECO:0007669"/>
    <property type="project" value="UniProtKB-SubCell"/>
</dbReference>
<reference evidence="10 11" key="1">
    <citation type="journal article" date="2019" name="Int. J. Syst. Evol. Microbiol.">
        <title>Streptomyces cyaneochromogenes sp. nov., a blue pigment-producing actinomycete from manganese-contaminated soil.</title>
        <authorList>
            <person name="Tang X."/>
            <person name="Zhao J."/>
            <person name="Li K."/>
            <person name="Chen Z."/>
            <person name="Sun Y."/>
            <person name="Gao J."/>
        </authorList>
    </citation>
    <scope>NUCLEOTIDE SEQUENCE [LARGE SCALE GENOMIC DNA]</scope>
    <source>
        <strain evidence="10 11">MK-45</strain>
    </source>
</reference>
<sequence>MSEHKSDISGWLVRRATWHLWVVLGAVLAAPVVRTARVTSDGGMDNAIVVRAARVWLAGGSPYDDSHFLYLPSAVLAAAPQALVPRGVLDVLVPVAVTGCLVGGWVCALRLHGVPLRSRFAALGLIGLAVGFAPFAHLVLLGNWTATAVLALPLGLLLAGRGRWVAAGAVIGAALALKPLLAPVGLLFVFARRWRGLAVLVGVPVVASASAALLLPDPVGFFTRTLPFLVRGGDGFVRMYEASPVAVLPRVGVPEVAAAGVALVAAGVGVGCAYRRWRGGGAGAGRPAETAAMLMLSAFLVSRPSYDHYLLVVVPVLVAGVPGEGAAVARGAWFWLAMVPQVPGVSWPYLEAVQRRAFLDAVTLCALAATVAVRCVRFGGVFSPPPPLPVPSSRGAAPSTPSGAPPLNPAGGSAPCPPASPTRHPTRSAKGLDSGASGTGGVGE</sequence>
<keyword evidence="3" id="KW-0808">Transferase</keyword>
<keyword evidence="5 9" id="KW-1133">Transmembrane helix</keyword>
<evidence type="ECO:0000256" key="8">
    <source>
        <dbReference type="SAM" id="MobiDB-lite"/>
    </source>
</evidence>
<keyword evidence="4 9" id="KW-0812">Transmembrane</keyword>
<keyword evidence="11" id="KW-1185">Reference proteome</keyword>